<organism evidence="1">
    <name type="scientific">Cacopsylla melanoneura</name>
    <dbReference type="NCBI Taxonomy" id="428564"/>
    <lineage>
        <taxon>Eukaryota</taxon>
        <taxon>Metazoa</taxon>
        <taxon>Ecdysozoa</taxon>
        <taxon>Arthropoda</taxon>
        <taxon>Hexapoda</taxon>
        <taxon>Insecta</taxon>
        <taxon>Pterygota</taxon>
        <taxon>Neoptera</taxon>
        <taxon>Paraneoptera</taxon>
        <taxon>Hemiptera</taxon>
        <taxon>Sternorrhyncha</taxon>
        <taxon>Psylloidea</taxon>
        <taxon>Psyllidae</taxon>
        <taxon>Psyllinae</taxon>
        <taxon>Cacopsylla</taxon>
    </lineage>
</organism>
<dbReference type="EMBL" id="HBUF01577953">
    <property type="protein sequence ID" value="CAG6769026.1"/>
    <property type="molecule type" value="Transcribed_RNA"/>
</dbReference>
<protein>
    <submittedName>
        <fullName evidence="1">Uncharacterized protein</fullName>
    </submittedName>
</protein>
<name>A0A8D9AMY8_9HEMI</name>
<dbReference type="EMBL" id="HBUF01236008">
    <property type="protein sequence ID" value="CAG6675258.1"/>
    <property type="molecule type" value="Transcribed_RNA"/>
</dbReference>
<proteinExistence type="predicted"/>
<evidence type="ECO:0000313" key="1">
    <source>
        <dbReference type="EMBL" id="CAG6769025.1"/>
    </source>
</evidence>
<sequence length="105" mass="12175">MKCAGEQNSRWLVLPSAHLDGKIMYHLDYPLKLKMLQGHINTLVNARVVLTYGYVNSVIKSNQVGGKYKLTSKYFHKIICLRNIVRKCSHKNKENNVFMLNNRII</sequence>
<accession>A0A8D9AMY8</accession>
<reference evidence="1" key="1">
    <citation type="submission" date="2021-05" db="EMBL/GenBank/DDBJ databases">
        <authorList>
            <person name="Alioto T."/>
            <person name="Alioto T."/>
            <person name="Gomez Garrido J."/>
        </authorList>
    </citation>
    <scope>NUCLEOTIDE SEQUENCE</scope>
</reference>
<dbReference type="AlphaFoldDB" id="A0A8D9AMY8"/>
<dbReference type="EMBL" id="HBUF01577951">
    <property type="protein sequence ID" value="CAG6769025.1"/>
    <property type="molecule type" value="Transcribed_RNA"/>
</dbReference>